<dbReference type="GO" id="GO:0010636">
    <property type="term" value="P:positive regulation of mitochondrial fusion"/>
    <property type="evidence" value="ECO:0007669"/>
    <property type="project" value="EnsemblFungi"/>
</dbReference>
<dbReference type="GO" id="GO:0030970">
    <property type="term" value="P:retrograde protein transport, ER to cytosol"/>
    <property type="evidence" value="ECO:0007669"/>
    <property type="project" value="EnsemblFungi"/>
</dbReference>
<dbReference type="GO" id="GO:0120174">
    <property type="term" value="P:stress-induced homeostatically regulated protein degradation pathway"/>
    <property type="evidence" value="ECO:0007669"/>
    <property type="project" value="EnsemblFungi"/>
</dbReference>
<dbReference type="FunFam" id="3.40.50.300:FF:000012">
    <property type="entry name" value="Transitional endoplasmic reticulum ATPase"/>
    <property type="match status" value="1"/>
</dbReference>
<dbReference type="HOGENOM" id="CLU_000688_12_2_1"/>
<dbReference type="GO" id="GO:0030894">
    <property type="term" value="C:replisome"/>
    <property type="evidence" value="ECO:0007669"/>
    <property type="project" value="EnsemblFungi"/>
</dbReference>
<dbReference type="GO" id="GO:0000837">
    <property type="term" value="C:Doa10p ubiquitin ligase complex"/>
    <property type="evidence" value="ECO:0007669"/>
    <property type="project" value="EnsemblFungi"/>
</dbReference>
<reference evidence="9" key="2">
    <citation type="submission" date="2015-07" db="EMBL/GenBank/DDBJ databases">
        <title>Contrasting host-pathogen interactions and genome evolution in two generalist and specialist microsporidian pathogens of mosquitoes.</title>
        <authorList>
            <consortium name="The Broad Institute Genomics Platform"/>
            <consortium name="The Broad Institute Genome Sequencing Center for Infectious Disease"/>
            <person name="Cuomo C.A."/>
            <person name="Sanscrainte N.D."/>
            <person name="Goldberg J.M."/>
            <person name="Heiman D."/>
            <person name="Young S."/>
            <person name="Zeng Q."/>
            <person name="Becnel J.J."/>
            <person name="Birren B.W."/>
        </authorList>
    </citation>
    <scope>NUCLEOTIDE SEQUENCE [LARGE SCALE GENOMIC DNA]</scope>
    <source>
        <strain evidence="9">USNM 41457</strain>
    </source>
</reference>
<dbReference type="PANTHER" id="PTHR23077:SF171">
    <property type="entry name" value="NUCLEAR VALOSIN-CONTAINING PROTEIN-LIKE"/>
    <property type="match status" value="1"/>
</dbReference>
<dbReference type="Gene3D" id="1.10.8.60">
    <property type="match status" value="2"/>
</dbReference>
<evidence type="ECO:0000313" key="9">
    <source>
        <dbReference type="Proteomes" id="UP000003163"/>
    </source>
</evidence>
<dbReference type="GO" id="GO:0036266">
    <property type="term" value="C:Cdc48p-Npl4p-Vms1p AAA ATPase complex"/>
    <property type="evidence" value="ECO:0007669"/>
    <property type="project" value="EnsemblFungi"/>
</dbReference>
<dbReference type="GO" id="GO:1990116">
    <property type="term" value="P:ribosome-associated ubiquitin-dependent protein catabolic process"/>
    <property type="evidence" value="ECO:0007669"/>
    <property type="project" value="EnsemblFungi"/>
</dbReference>
<dbReference type="GO" id="GO:0016320">
    <property type="term" value="P:endoplasmic reticulum membrane fusion"/>
    <property type="evidence" value="ECO:0007669"/>
    <property type="project" value="EnsemblFungi"/>
</dbReference>
<dbReference type="FunFam" id="3.40.50.300:FF:000048">
    <property type="entry name" value="Transitional endoplasmic reticulum ATPase"/>
    <property type="match status" value="1"/>
</dbReference>
<dbReference type="FunFam" id="1.10.8.60:FF:000057">
    <property type="entry name" value="AAA family ATPase, CDC48 subfamily"/>
    <property type="match status" value="1"/>
</dbReference>
<dbReference type="AlphaFoldDB" id="J9DBX9"/>
<dbReference type="PANTHER" id="PTHR23077">
    <property type="entry name" value="AAA-FAMILY ATPASE"/>
    <property type="match status" value="1"/>
</dbReference>
<sequence length="773" mass="86009">MSDKKDLATAILESKTPNTFIVTNADIPQSQLVLHEDARKKLDFWENDHILVKGKVRTSLILNLSISNEIKPQYIGLSKEARNNLRVRVGDTLKVYTADDLPFITHAEILPIKDEVEHIQGSYFDLIAPVLEKLGAVGISLGQLISVKAGVKDVRFKVTRLECAQGECKHGIIQQETSIHSESTVERSDIDMEFNQIGYDSIGGCRRQMAQIRELVELPLRHPALYMKLGVKPPKGILLYGPPGTGKTLIARAIANETGAFLFIINGPEIMSKMAGESESNLRKAFEEAEKNSPSIIFMDEIDSIAPKRDKTHGEVERRIVSQLLTLMDGMKARSNIIVLGATNRPNSIDPALRRYGRFDREIEIGIPDAIGRLEILSIHTKNMALSADVDLEQIAHETHGFVGSDIASLCSEAALQQIREKLPQIDLDSDKIDVEIINSLAVSKANFEYAIKNTDPSSLRETVVQVPNVKWSDIGGLEEVKRELKETVQFPVDHADKFLYFGMNPSKGVLFYGPPGCGKTMLAKAIANECKANFISIKGPELITMWVGESEANVRDIFDKARAAAPCVIFFDELDSIAKARSSNAGDSGAMDRVLNQLLSEMDGMNQKKNVFVIGATNRPDQIDSALMRPGRLDQLLYIPLPDRDSRESILVANLKKTNIDSDISLAEIANVTEGFSAADLTEICQRACKIAIREWINDESTRASEADIVERKLKKAHFEMAMKNARKSVSDTEIKRYENFARSMKLDPSQIKFRSNDANNNEDDDVNDLYR</sequence>
<dbReference type="Pfam" id="PF09336">
    <property type="entry name" value="Vps4_C"/>
    <property type="match status" value="1"/>
</dbReference>
<feature type="region of interest" description="Disordered" evidence="5">
    <location>
        <begin position="753"/>
        <end position="773"/>
    </location>
</feature>
<dbReference type="GO" id="GO:0005524">
    <property type="term" value="F:ATP binding"/>
    <property type="evidence" value="ECO:0007669"/>
    <property type="project" value="UniProtKB-KW"/>
</dbReference>
<reference evidence="8 9" key="1">
    <citation type="submission" date="2011-08" db="EMBL/GenBank/DDBJ databases">
        <authorList>
            <person name="Liu Z.J."/>
            <person name="Shi F.L."/>
            <person name="Lu J.Q."/>
            <person name="Li M."/>
            <person name="Wang Z.L."/>
        </authorList>
    </citation>
    <scope>NUCLEOTIDE SEQUENCE [LARGE SCALE GENOMIC DNA]</scope>
    <source>
        <strain evidence="8 9">USNM 41457</strain>
    </source>
</reference>
<keyword evidence="9" id="KW-1185">Reference proteome</keyword>
<dbReference type="FunCoup" id="J9DBX9">
    <property type="interactions" value="156"/>
</dbReference>
<dbReference type="GO" id="GO:0019888">
    <property type="term" value="F:protein phosphatase regulator activity"/>
    <property type="evidence" value="ECO:0007669"/>
    <property type="project" value="EnsemblFungi"/>
</dbReference>
<dbReference type="GO" id="GO:0071630">
    <property type="term" value="P:nuclear protein quality control by the ubiquitin-proteasome system"/>
    <property type="evidence" value="ECO:0007669"/>
    <property type="project" value="EnsemblFungi"/>
</dbReference>
<dbReference type="Gene3D" id="2.40.40.20">
    <property type="match status" value="1"/>
</dbReference>
<dbReference type="GO" id="GO:1902979">
    <property type="term" value="P:mitotic DNA replication termination"/>
    <property type="evidence" value="ECO:0007669"/>
    <property type="project" value="EnsemblFungi"/>
</dbReference>
<dbReference type="GO" id="GO:0000839">
    <property type="term" value="C:Hrd1p ubiquitin ligase ERAD-L complex"/>
    <property type="evidence" value="ECO:0007669"/>
    <property type="project" value="EnsemblFungi"/>
</dbReference>
<proteinExistence type="inferred from homology"/>
<dbReference type="GO" id="GO:1900182">
    <property type="term" value="P:positive regulation of protein localization to nucleus"/>
    <property type="evidence" value="ECO:0007669"/>
    <property type="project" value="EnsemblFungi"/>
</dbReference>
<dbReference type="GO" id="GO:0031134">
    <property type="term" value="P:sister chromatid biorientation"/>
    <property type="evidence" value="ECO:0007669"/>
    <property type="project" value="EnsemblFungi"/>
</dbReference>
<evidence type="ECO:0000256" key="5">
    <source>
        <dbReference type="SAM" id="MobiDB-lite"/>
    </source>
</evidence>
<evidence type="ECO:0000256" key="4">
    <source>
        <dbReference type="ARBA" id="ARBA00022840"/>
    </source>
</evidence>
<dbReference type="SUPFAM" id="SSF50692">
    <property type="entry name" value="ADC-like"/>
    <property type="match status" value="1"/>
</dbReference>
<dbReference type="GO" id="GO:0140624">
    <property type="term" value="P:EGAD pathway"/>
    <property type="evidence" value="ECO:0007669"/>
    <property type="project" value="EnsemblFungi"/>
</dbReference>
<name>J9DBX9_EDHAE</name>
<dbReference type="InterPro" id="IPR003593">
    <property type="entry name" value="AAA+_ATPase"/>
</dbReference>
<keyword evidence="4" id="KW-0067">ATP-binding</keyword>
<dbReference type="SMART" id="SM01073">
    <property type="entry name" value="CDC48_N"/>
    <property type="match status" value="1"/>
</dbReference>
<dbReference type="OrthoDB" id="27435at2759"/>
<dbReference type="EMBL" id="AFBI03000011">
    <property type="protein sequence ID" value="EJW04999.1"/>
    <property type="molecule type" value="Genomic_DNA"/>
</dbReference>
<dbReference type="GO" id="GO:0071629">
    <property type="term" value="P:cytoplasm protein quality control by the ubiquitin-proteasome system"/>
    <property type="evidence" value="ECO:0007669"/>
    <property type="project" value="EnsemblFungi"/>
</dbReference>
<dbReference type="Pfam" id="PF17862">
    <property type="entry name" value="AAA_lid_3"/>
    <property type="match status" value="2"/>
</dbReference>
<dbReference type="PROSITE" id="PS00674">
    <property type="entry name" value="AAA"/>
    <property type="match status" value="2"/>
</dbReference>
<dbReference type="CDD" id="cd19519">
    <property type="entry name" value="RecA-like_CDC48_r1-like"/>
    <property type="match status" value="1"/>
</dbReference>
<dbReference type="GO" id="GO:0034517">
    <property type="term" value="P:ribophagy"/>
    <property type="evidence" value="ECO:0007669"/>
    <property type="project" value="EnsemblFungi"/>
</dbReference>
<dbReference type="GO" id="GO:0043328">
    <property type="term" value="P:protein transport to vacuole involved in ubiquitin-dependent protein catabolic process via the multivesicular body sorting pathway"/>
    <property type="evidence" value="ECO:0007669"/>
    <property type="project" value="EnsemblFungi"/>
</dbReference>
<dbReference type="GO" id="GO:0042802">
    <property type="term" value="F:identical protein binding"/>
    <property type="evidence" value="ECO:0007669"/>
    <property type="project" value="EnsemblFungi"/>
</dbReference>
<dbReference type="GO" id="GO:0031593">
    <property type="term" value="F:polyubiquitin modification-dependent protein binding"/>
    <property type="evidence" value="ECO:0007669"/>
    <property type="project" value="EnsemblFungi"/>
</dbReference>
<dbReference type="InterPro" id="IPR050168">
    <property type="entry name" value="AAA_ATPase_domain"/>
</dbReference>
<feature type="domain" description="AAA+ ATPase" evidence="6">
    <location>
        <begin position="506"/>
        <end position="644"/>
    </location>
</feature>
<dbReference type="SMART" id="SM00382">
    <property type="entry name" value="AAA"/>
    <property type="match status" value="2"/>
</dbReference>
<gene>
    <name evidence="8" type="ORF">EDEG_00916</name>
</gene>
<dbReference type="GO" id="GO:1990112">
    <property type="term" value="C:RQC complex"/>
    <property type="evidence" value="ECO:0007669"/>
    <property type="project" value="EnsemblFungi"/>
</dbReference>
<dbReference type="InterPro" id="IPR009010">
    <property type="entry name" value="Asp_de-COase-like_dom_sf"/>
</dbReference>
<dbReference type="VEuPathDB" id="MicrosporidiaDB:EDEG_00916"/>
<dbReference type="InterPro" id="IPR015415">
    <property type="entry name" value="Spast_Vps4_C"/>
</dbReference>
<evidence type="ECO:0000259" key="7">
    <source>
        <dbReference type="SMART" id="SM01073"/>
    </source>
</evidence>
<dbReference type="Proteomes" id="UP000003163">
    <property type="component" value="Unassembled WGS sequence"/>
</dbReference>
<dbReference type="GO" id="GO:0005634">
    <property type="term" value="C:nucleus"/>
    <property type="evidence" value="ECO:0007669"/>
    <property type="project" value="EnsemblFungi"/>
</dbReference>
<dbReference type="GO" id="GO:0072671">
    <property type="term" value="P:mitochondria-associated ubiquitin-dependent protein catabolic process"/>
    <property type="evidence" value="ECO:0007669"/>
    <property type="project" value="EnsemblFungi"/>
</dbReference>
<protein>
    <submittedName>
        <fullName evidence="8">AAA family ATPase, CDC48 subfamily</fullName>
    </submittedName>
</protein>
<dbReference type="GO" id="GO:0097352">
    <property type="term" value="P:autophagosome maturation"/>
    <property type="evidence" value="ECO:0007669"/>
    <property type="project" value="TreeGrafter"/>
</dbReference>
<dbReference type="Gene3D" id="3.40.50.300">
    <property type="entry name" value="P-loop containing nucleotide triphosphate hydrolases"/>
    <property type="match status" value="2"/>
</dbReference>
<accession>J9DBX9</accession>
<feature type="domain" description="CDC48 N-terminal subdomain" evidence="7">
    <location>
        <begin position="19"/>
        <end position="100"/>
    </location>
</feature>
<dbReference type="InterPro" id="IPR041569">
    <property type="entry name" value="AAA_lid_3"/>
</dbReference>
<evidence type="ECO:0000259" key="6">
    <source>
        <dbReference type="SMART" id="SM00382"/>
    </source>
</evidence>
<organism evidence="8 9">
    <name type="scientific">Edhazardia aedis (strain USNM 41457)</name>
    <name type="common">Microsporidian parasite</name>
    <dbReference type="NCBI Taxonomy" id="1003232"/>
    <lineage>
        <taxon>Eukaryota</taxon>
        <taxon>Fungi</taxon>
        <taxon>Fungi incertae sedis</taxon>
        <taxon>Microsporidia</taxon>
        <taxon>Edhazardia</taxon>
    </lineage>
</organism>
<dbReference type="GO" id="GO:0070651">
    <property type="term" value="P:nonfunctional rRNA decay"/>
    <property type="evidence" value="ECO:0007669"/>
    <property type="project" value="EnsemblFungi"/>
</dbReference>
<comment type="similarity">
    <text evidence="1">Belongs to the AAA ATPase family.</text>
</comment>
<keyword evidence="3" id="KW-0547">Nucleotide-binding</keyword>
<dbReference type="InterPro" id="IPR003960">
    <property type="entry name" value="ATPase_AAA_CS"/>
</dbReference>
<dbReference type="OMA" id="VWPAYPE"/>
<dbReference type="GO" id="GO:0043130">
    <property type="term" value="F:ubiquitin binding"/>
    <property type="evidence" value="ECO:0007669"/>
    <property type="project" value="EnsemblFungi"/>
</dbReference>
<dbReference type="GO" id="GO:0034727">
    <property type="term" value="P:piecemeal microautophagy of the nucleus"/>
    <property type="evidence" value="ECO:0007669"/>
    <property type="project" value="EnsemblFungi"/>
</dbReference>
<dbReference type="GO" id="GO:1990171">
    <property type="term" value="P:SCF complex disassembly in response to cadmium stress"/>
    <property type="evidence" value="ECO:0007669"/>
    <property type="project" value="EnsemblFungi"/>
</dbReference>
<dbReference type="GO" id="GO:0099638">
    <property type="term" value="P:endosome to plasma membrane protein transport"/>
    <property type="evidence" value="ECO:0007669"/>
    <property type="project" value="EnsemblFungi"/>
</dbReference>
<comment type="caution">
    <text evidence="8">The sequence shown here is derived from an EMBL/GenBank/DDBJ whole genome shotgun (WGS) entry which is preliminary data.</text>
</comment>
<dbReference type="CDD" id="cd19528">
    <property type="entry name" value="RecA-like_CDC48_r2-like"/>
    <property type="match status" value="1"/>
</dbReference>
<dbReference type="InterPro" id="IPR027417">
    <property type="entry name" value="P-loop_NTPase"/>
</dbReference>
<dbReference type="Pfam" id="PF00004">
    <property type="entry name" value="AAA"/>
    <property type="match status" value="2"/>
</dbReference>
<evidence type="ECO:0000256" key="2">
    <source>
        <dbReference type="ARBA" id="ARBA00022737"/>
    </source>
</evidence>
<dbReference type="Gene3D" id="3.10.330.10">
    <property type="match status" value="1"/>
</dbReference>
<evidence type="ECO:0000256" key="3">
    <source>
        <dbReference type="ARBA" id="ARBA00022741"/>
    </source>
</evidence>
<dbReference type="GO" id="GO:0051228">
    <property type="term" value="P:mitotic spindle disassembly"/>
    <property type="evidence" value="ECO:0007669"/>
    <property type="project" value="EnsemblFungi"/>
</dbReference>
<evidence type="ECO:0000313" key="8">
    <source>
        <dbReference type="EMBL" id="EJW04999.1"/>
    </source>
</evidence>
<feature type="domain" description="AAA+ ATPase" evidence="6">
    <location>
        <begin position="233"/>
        <end position="369"/>
    </location>
</feature>
<dbReference type="SUPFAM" id="SSF52540">
    <property type="entry name" value="P-loop containing nucleoside triphosphate hydrolases"/>
    <property type="match status" value="2"/>
</dbReference>
<dbReference type="InterPro" id="IPR003959">
    <property type="entry name" value="ATPase_AAA_core"/>
</dbReference>
<dbReference type="STRING" id="1003232.J9DBX9"/>
<dbReference type="GO" id="GO:0046034">
    <property type="term" value="P:ATP metabolic process"/>
    <property type="evidence" value="ECO:0007669"/>
    <property type="project" value="EnsemblFungi"/>
</dbReference>
<dbReference type="GO" id="GO:0034098">
    <property type="term" value="C:VCP-NPL4-UFD1 AAA ATPase complex"/>
    <property type="evidence" value="ECO:0007669"/>
    <property type="project" value="EnsemblFungi"/>
</dbReference>
<feature type="compositionally biased region" description="Acidic residues" evidence="5">
    <location>
        <begin position="762"/>
        <end position="773"/>
    </location>
</feature>
<dbReference type="InParanoid" id="J9DBX9"/>
<dbReference type="GO" id="GO:0005829">
    <property type="term" value="C:cytosol"/>
    <property type="evidence" value="ECO:0007669"/>
    <property type="project" value="EnsemblFungi"/>
</dbReference>
<dbReference type="InterPro" id="IPR003338">
    <property type="entry name" value="CDC4_N-term_subdom"/>
</dbReference>
<evidence type="ECO:0000256" key="1">
    <source>
        <dbReference type="ARBA" id="ARBA00006914"/>
    </source>
</evidence>
<dbReference type="GO" id="GO:0016887">
    <property type="term" value="F:ATP hydrolysis activity"/>
    <property type="evidence" value="ECO:0007669"/>
    <property type="project" value="EnsemblFungi"/>
</dbReference>
<keyword evidence="2" id="KW-0677">Repeat</keyword>